<proteinExistence type="inferred from homology"/>
<name>A0A1D1VAF7_RAMVA</name>
<dbReference type="InterPro" id="IPR008491">
    <property type="entry name" value="CDK5RAP3"/>
</dbReference>
<dbReference type="GO" id="GO:0007346">
    <property type="term" value="P:regulation of mitotic cell cycle"/>
    <property type="evidence" value="ECO:0007669"/>
    <property type="project" value="TreeGrafter"/>
</dbReference>
<comment type="similarity">
    <text evidence="1">Belongs to the CDK5RAP3 family.</text>
</comment>
<dbReference type="PANTHER" id="PTHR14894">
    <property type="entry name" value="CDK5 REGULATORY SUBUNIT-ASSOCIATED PROTEIN 3"/>
    <property type="match status" value="1"/>
</dbReference>
<gene>
    <name evidence="2" type="primary">RvY_07112-1</name>
    <name evidence="2" type="synonym">RvY_07112.1</name>
    <name evidence="2" type="ORF">RvY_07112</name>
</gene>
<protein>
    <recommendedName>
        <fullName evidence="4">CDK5 regulatory subunit-associated protein 3</fullName>
    </recommendedName>
</protein>
<dbReference type="EMBL" id="BDGG01000003">
    <property type="protein sequence ID" value="GAU95508.1"/>
    <property type="molecule type" value="Genomic_DNA"/>
</dbReference>
<dbReference type="Proteomes" id="UP000186922">
    <property type="component" value="Unassembled WGS sequence"/>
</dbReference>
<reference evidence="2 3" key="1">
    <citation type="journal article" date="2016" name="Nat. Commun.">
        <title>Extremotolerant tardigrade genome and improved radiotolerance of human cultured cells by tardigrade-unique protein.</title>
        <authorList>
            <person name="Hashimoto T."/>
            <person name="Horikawa D.D."/>
            <person name="Saito Y."/>
            <person name="Kuwahara H."/>
            <person name="Kozuka-Hata H."/>
            <person name="Shin-I T."/>
            <person name="Minakuchi Y."/>
            <person name="Ohishi K."/>
            <person name="Motoyama A."/>
            <person name="Aizu T."/>
            <person name="Enomoto A."/>
            <person name="Kondo K."/>
            <person name="Tanaka S."/>
            <person name="Hara Y."/>
            <person name="Koshikawa S."/>
            <person name="Sagara H."/>
            <person name="Miura T."/>
            <person name="Yokobori S."/>
            <person name="Miyagawa K."/>
            <person name="Suzuki Y."/>
            <person name="Kubo T."/>
            <person name="Oyama M."/>
            <person name="Kohara Y."/>
            <person name="Fujiyama A."/>
            <person name="Arakawa K."/>
            <person name="Katayama T."/>
            <person name="Toyoda A."/>
            <person name="Kunieda T."/>
        </authorList>
    </citation>
    <scope>NUCLEOTIDE SEQUENCE [LARGE SCALE GENOMIC DNA]</scope>
    <source>
        <strain evidence="2 3">YOKOZUNA-1</strain>
    </source>
</reference>
<evidence type="ECO:0000256" key="1">
    <source>
        <dbReference type="ARBA" id="ARBA00007478"/>
    </source>
</evidence>
<accession>A0A1D1VAF7</accession>
<dbReference type="STRING" id="947166.A0A1D1VAF7"/>
<dbReference type="Pfam" id="PF05600">
    <property type="entry name" value="CDK5RAP3"/>
    <property type="match status" value="1"/>
</dbReference>
<dbReference type="GO" id="GO:0012505">
    <property type="term" value="C:endomembrane system"/>
    <property type="evidence" value="ECO:0007669"/>
    <property type="project" value="TreeGrafter"/>
</dbReference>
<keyword evidence="3" id="KW-1185">Reference proteome</keyword>
<comment type="caution">
    <text evidence="2">The sequence shown here is derived from an EMBL/GenBank/DDBJ whole genome shotgun (WGS) entry which is preliminary data.</text>
</comment>
<evidence type="ECO:0000313" key="3">
    <source>
        <dbReference type="Proteomes" id="UP000186922"/>
    </source>
</evidence>
<dbReference type="AlphaFoldDB" id="A0A1D1VAF7"/>
<evidence type="ECO:0008006" key="4">
    <source>
        <dbReference type="Google" id="ProtNLM"/>
    </source>
</evidence>
<evidence type="ECO:0000313" key="2">
    <source>
        <dbReference type="EMBL" id="GAU95508.1"/>
    </source>
</evidence>
<sequence>MSAEETRHIPIDIHLGQLSDWLISRRHCAKEWHASLLKIREKLAASVYPKLLTDEATKSDLEKAGLPLVSSELNYLTCKQLLDLLSGKEAYNSKNMIGQYQNPVTKDLNDVVKQYEKENIHLAELAQMLYRKITYDVPFIKKEMTKLDQSSAEYSRKTTECLKSGGDFREQYRQECGTLGIQGENVREELLEGAKVLPALYENIARRSAILEYVCKYVEEFADVVHKGGWVEDQTGPKMFPLLRHLIKYGNQPYPPEDECTVLDSAANAAVMDTAPHTGVDVEDNEGSSQGSMEVNLNATVADHLSELNNSVNNGSIDFDLTETEDQPGEDINWDIDTGGLVIVAEGGGDSEKKNLLENPELRTQTVNELHEMLAFLQRRLDEQSTEHMASDLLNIQTGDSRLAVDGKKVEQMIHDVKEVLGLFEDHRLQSLCKLQDSNTFLERLTKQLEQKLVFCDRMEHRAEDFRIRRNEAMEERQKLGPELVKLINSAKEIQGFIEQDISKKYNDRRVTILGGAQSVSAN</sequence>
<dbReference type="PANTHER" id="PTHR14894:SF0">
    <property type="entry name" value="CDK5 REGULATORY SUBUNIT-ASSOCIATED PROTEIN 3"/>
    <property type="match status" value="1"/>
</dbReference>
<dbReference type="OrthoDB" id="340432at2759"/>
<organism evidence="2 3">
    <name type="scientific">Ramazzottius varieornatus</name>
    <name type="common">Water bear</name>
    <name type="synonym">Tardigrade</name>
    <dbReference type="NCBI Taxonomy" id="947166"/>
    <lineage>
        <taxon>Eukaryota</taxon>
        <taxon>Metazoa</taxon>
        <taxon>Ecdysozoa</taxon>
        <taxon>Tardigrada</taxon>
        <taxon>Eutardigrada</taxon>
        <taxon>Parachela</taxon>
        <taxon>Hypsibioidea</taxon>
        <taxon>Ramazzottiidae</taxon>
        <taxon>Ramazzottius</taxon>
    </lineage>
</organism>